<dbReference type="GO" id="GO:0043565">
    <property type="term" value="F:sequence-specific DNA binding"/>
    <property type="evidence" value="ECO:0007669"/>
    <property type="project" value="TreeGrafter"/>
</dbReference>
<evidence type="ECO:0000259" key="1">
    <source>
        <dbReference type="SMART" id="SM01321"/>
    </source>
</evidence>
<dbReference type="SUPFAM" id="SSF143422">
    <property type="entry name" value="Transposase IS200-like"/>
    <property type="match status" value="1"/>
</dbReference>
<dbReference type="AlphaFoldDB" id="A0A316E251"/>
<dbReference type="InterPro" id="IPR002686">
    <property type="entry name" value="Transposase_17"/>
</dbReference>
<dbReference type="Proteomes" id="UP000245489">
    <property type="component" value="Unassembled WGS sequence"/>
</dbReference>
<accession>A0A316E251</accession>
<sequence>MPMRKHRATFMMKLEFKPFYERNLPHFQKNDVYYFITMRLSGSLPLEVILQLQKEQRERLNEISELSDKSYVEKRQLVDEQHRRYFGKFDKLLDNPKSGPTWLILPAIAKLVKHSIHFYDDKKYELLCYTIMSNHVHLVFRILQEDYPLHQILKFLKGYSGKKANEILRRNGEFWQHESYDRIVRDGKECERIITYILNNPVKIGLVEKWQDYEYSYVNEKYYL</sequence>
<dbReference type="GO" id="GO:0004803">
    <property type="term" value="F:transposase activity"/>
    <property type="evidence" value="ECO:0007669"/>
    <property type="project" value="InterPro"/>
</dbReference>
<proteinExistence type="predicted"/>
<gene>
    <name evidence="2" type="ORF">LV89_02974</name>
</gene>
<evidence type="ECO:0000313" key="2">
    <source>
        <dbReference type="EMBL" id="PWK24461.1"/>
    </source>
</evidence>
<reference evidence="2 3" key="1">
    <citation type="submission" date="2018-05" db="EMBL/GenBank/DDBJ databases">
        <title>Genomic Encyclopedia of Archaeal and Bacterial Type Strains, Phase II (KMG-II): from individual species to whole genera.</title>
        <authorList>
            <person name="Goeker M."/>
        </authorList>
    </citation>
    <scope>NUCLEOTIDE SEQUENCE [LARGE SCALE GENOMIC DNA]</scope>
    <source>
        <strain evidence="2 3">DSM 22214</strain>
    </source>
</reference>
<dbReference type="EMBL" id="QGGO01000015">
    <property type="protein sequence ID" value="PWK24461.1"/>
    <property type="molecule type" value="Genomic_DNA"/>
</dbReference>
<name>A0A316E251_9BACT</name>
<evidence type="ECO:0000313" key="3">
    <source>
        <dbReference type="Proteomes" id="UP000245489"/>
    </source>
</evidence>
<dbReference type="InterPro" id="IPR036515">
    <property type="entry name" value="Transposase_17_sf"/>
</dbReference>
<dbReference type="SMART" id="SM01321">
    <property type="entry name" value="Y1_Tnp"/>
    <property type="match status" value="1"/>
</dbReference>
<feature type="domain" description="Transposase IS200-like" evidence="1">
    <location>
        <begin position="29"/>
        <end position="200"/>
    </location>
</feature>
<comment type="caution">
    <text evidence="2">The sequence shown here is derived from an EMBL/GenBank/DDBJ whole genome shotgun (WGS) entry which is preliminary data.</text>
</comment>
<dbReference type="PANTHER" id="PTHR36966">
    <property type="entry name" value="REP-ASSOCIATED TYROSINE TRANSPOSASE"/>
    <property type="match status" value="1"/>
</dbReference>
<dbReference type="PANTHER" id="PTHR36966:SF1">
    <property type="entry name" value="REP-ASSOCIATED TYROSINE TRANSPOSASE"/>
    <property type="match status" value="1"/>
</dbReference>
<dbReference type="Gene3D" id="3.30.70.1290">
    <property type="entry name" value="Transposase IS200-like"/>
    <property type="match status" value="1"/>
</dbReference>
<dbReference type="GO" id="GO:0006313">
    <property type="term" value="P:DNA transposition"/>
    <property type="evidence" value="ECO:0007669"/>
    <property type="project" value="InterPro"/>
</dbReference>
<organism evidence="2 3">
    <name type="scientific">Arcicella aurantiaca</name>
    <dbReference type="NCBI Taxonomy" id="591202"/>
    <lineage>
        <taxon>Bacteria</taxon>
        <taxon>Pseudomonadati</taxon>
        <taxon>Bacteroidota</taxon>
        <taxon>Cytophagia</taxon>
        <taxon>Cytophagales</taxon>
        <taxon>Flectobacillaceae</taxon>
        <taxon>Arcicella</taxon>
    </lineage>
</organism>
<protein>
    <submittedName>
        <fullName evidence="2">Transposase IS200 family protein</fullName>
    </submittedName>
</protein>
<keyword evidence="3" id="KW-1185">Reference proteome</keyword>
<dbReference type="InterPro" id="IPR052715">
    <property type="entry name" value="RAYT_transposase"/>
</dbReference>
<dbReference type="Pfam" id="PF01797">
    <property type="entry name" value="Y1_Tnp"/>
    <property type="match status" value="1"/>
</dbReference>